<dbReference type="EMBL" id="LZYZ01000005">
    <property type="protein sequence ID" value="OOM11096.1"/>
    <property type="molecule type" value="Genomic_DNA"/>
</dbReference>
<organism evidence="1 2">
    <name type="scientific">Clostridium saccharobutylicum</name>
    <dbReference type="NCBI Taxonomy" id="169679"/>
    <lineage>
        <taxon>Bacteria</taxon>
        <taxon>Bacillati</taxon>
        <taxon>Bacillota</taxon>
        <taxon>Clostridia</taxon>
        <taxon>Eubacteriales</taxon>
        <taxon>Clostridiaceae</taxon>
        <taxon>Clostridium</taxon>
    </lineage>
</organism>
<gene>
    <name evidence="1" type="ORF">CLOSAC_26390</name>
</gene>
<proteinExistence type="predicted"/>
<comment type="caution">
    <text evidence="1">The sequence shown here is derived from an EMBL/GenBank/DDBJ whole genome shotgun (WGS) entry which is preliminary data.</text>
</comment>
<dbReference type="AlphaFoldDB" id="A0A1S8N3L3"/>
<evidence type="ECO:0000313" key="1">
    <source>
        <dbReference type="EMBL" id="OOM11096.1"/>
    </source>
</evidence>
<accession>A0A1S8N3L3</accession>
<protein>
    <recommendedName>
        <fullName evidence="3">DUF3783 domain-containing protein</fullName>
    </recommendedName>
</protein>
<evidence type="ECO:0000313" key="2">
    <source>
        <dbReference type="Proteomes" id="UP000191154"/>
    </source>
</evidence>
<dbReference type="RefSeq" id="WP_077865819.1">
    <property type="nucleotide sequence ID" value="NZ_LZYZ01000005.1"/>
</dbReference>
<name>A0A1S8N3L3_CLOSA</name>
<dbReference type="Pfam" id="PF12646">
    <property type="entry name" value="DUF3783"/>
    <property type="match status" value="1"/>
</dbReference>
<dbReference type="InterPro" id="IPR016621">
    <property type="entry name" value="UCP014543"/>
</dbReference>
<evidence type="ECO:0008006" key="3">
    <source>
        <dbReference type="Google" id="ProtNLM"/>
    </source>
</evidence>
<dbReference type="PIRSF" id="PIRSF014543">
    <property type="entry name" value="UCP014543"/>
    <property type="match status" value="1"/>
</dbReference>
<sequence length="122" mass="14332">MAINYKCILAYGLTQEELDKIQKRRLKVKEVTNENASMRIVDILCKENQENAYAELPVNEKALIFNGYDDKELRNTIKFIRTFIEGGVLAVVTEKSSQWTFKDLMEHLIEEREWYKAKGQLK</sequence>
<dbReference type="Proteomes" id="UP000191154">
    <property type="component" value="Unassembled WGS sequence"/>
</dbReference>
<dbReference type="STRING" id="169679.CSACC_00490"/>
<reference evidence="1 2" key="1">
    <citation type="submission" date="2016-05" db="EMBL/GenBank/DDBJ databases">
        <title>Microbial solvent formation.</title>
        <authorList>
            <person name="Poehlein A."/>
            <person name="Montoya Solano J.D."/>
            <person name="Flitsch S."/>
            <person name="Krabben P."/>
            <person name="Duerre P."/>
            <person name="Daniel R."/>
        </authorList>
    </citation>
    <scope>NUCLEOTIDE SEQUENCE [LARGE SCALE GENOMIC DNA]</scope>
    <source>
        <strain evidence="1 2">L1-8</strain>
    </source>
</reference>